<comment type="caution">
    <text evidence="1">The sequence shown here is derived from an EMBL/GenBank/DDBJ whole genome shotgun (WGS) entry which is preliminary data.</text>
</comment>
<dbReference type="Gene3D" id="3.40.50.1000">
    <property type="entry name" value="HAD superfamily/HAD-like"/>
    <property type="match status" value="1"/>
</dbReference>
<dbReference type="PANTHER" id="PTHR43611">
    <property type="entry name" value="ALPHA-D-GLUCOSE 1-PHOSPHATE PHOSPHATASE"/>
    <property type="match status" value="1"/>
</dbReference>
<reference evidence="1 2" key="1">
    <citation type="submission" date="2019-03" db="EMBL/GenBank/DDBJ databases">
        <title>Genomic Encyclopedia of Archaeal and Bacterial Type Strains, Phase II (KMG-II): from individual species to whole genera.</title>
        <authorList>
            <person name="Goeker M."/>
        </authorList>
    </citation>
    <scope>NUCLEOTIDE SEQUENCE [LARGE SCALE GENOMIC DNA]</scope>
    <source>
        <strain evidence="1 2">RL-C</strain>
    </source>
</reference>
<dbReference type="InterPro" id="IPR023198">
    <property type="entry name" value="PGP-like_dom2"/>
</dbReference>
<dbReference type="Gene3D" id="1.10.150.240">
    <property type="entry name" value="Putative phosphatase, domain 2"/>
    <property type="match status" value="1"/>
</dbReference>
<keyword evidence="2" id="KW-1185">Reference proteome</keyword>
<dbReference type="SFLD" id="SFLDG01129">
    <property type="entry name" value="C1.5:_HAD__Beta-PGM__Phosphata"/>
    <property type="match status" value="1"/>
</dbReference>
<dbReference type="CDD" id="cd02603">
    <property type="entry name" value="HAD_sEH-N_like"/>
    <property type="match status" value="1"/>
</dbReference>
<dbReference type="NCBIfam" id="TIGR01509">
    <property type="entry name" value="HAD-SF-IA-v3"/>
    <property type="match status" value="1"/>
</dbReference>
<protein>
    <submittedName>
        <fullName evidence="1">Putative hydrolase of the HAD superfamily</fullName>
    </submittedName>
</protein>
<name>A0A4R2EL93_9BACT</name>
<dbReference type="AlphaFoldDB" id="A0A4R2EL93"/>
<dbReference type="PANTHER" id="PTHR43611:SF3">
    <property type="entry name" value="FLAVIN MONONUCLEOTIDE HYDROLASE 1, CHLOROPLATIC"/>
    <property type="match status" value="1"/>
</dbReference>
<dbReference type="InterPro" id="IPR036412">
    <property type="entry name" value="HAD-like_sf"/>
</dbReference>
<dbReference type="SFLD" id="SFLDS00003">
    <property type="entry name" value="Haloacid_Dehalogenase"/>
    <property type="match status" value="1"/>
</dbReference>
<dbReference type="SUPFAM" id="SSF56784">
    <property type="entry name" value="HAD-like"/>
    <property type="match status" value="1"/>
</dbReference>
<sequence length="223" mass="25977">MDFSTTKPVNPKILKNIIFDFGGVIINIDYRLTARAFEKLGVDNFENLFSQKAQSHLFDKLETGKIALPDFRNELRDIINLNLSDEQIDAGWNAMLLDYPKHRLDFLRNIQQHYRTFLLSNTNQIHKDCYYRSLHNEHSFNNLDVLFEKLYFSHEVGLRKPDPAIYKLVLDQNRLKPEETLFIDDSLQNLATPQSLGIQVYHLANGEDIVDFAKNTLNFTGIE</sequence>
<dbReference type="InterPro" id="IPR006439">
    <property type="entry name" value="HAD-SF_hydro_IA"/>
</dbReference>
<organism evidence="1 2">
    <name type="scientific">Acetobacteroides hydrogenigenes</name>
    <dbReference type="NCBI Taxonomy" id="979970"/>
    <lineage>
        <taxon>Bacteria</taxon>
        <taxon>Pseudomonadati</taxon>
        <taxon>Bacteroidota</taxon>
        <taxon>Bacteroidia</taxon>
        <taxon>Bacteroidales</taxon>
        <taxon>Rikenellaceae</taxon>
        <taxon>Acetobacteroides</taxon>
    </lineage>
</organism>
<evidence type="ECO:0000313" key="1">
    <source>
        <dbReference type="EMBL" id="TCN68997.1"/>
    </source>
</evidence>
<dbReference type="EMBL" id="SLWB01000005">
    <property type="protein sequence ID" value="TCN68997.1"/>
    <property type="molecule type" value="Genomic_DNA"/>
</dbReference>
<keyword evidence="1" id="KW-0378">Hydrolase</keyword>
<dbReference type="RefSeq" id="WP_165877025.1">
    <property type="nucleotide sequence ID" value="NZ_SLWB01000005.1"/>
</dbReference>
<dbReference type="GO" id="GO:0016787">
    <property type="term" value="F:hydrolase activity"/>
    <property type="evidence" value="ECO:0007669"/>
    <property type="project" value="UniProtKB-KW"/>
</dbReference>
<dbReference type="Proteomes" id="UP000294830">
    <property type="component" value="Unassembled WGS sequence"/>
</dbReference>
<dbReference type="Pfam" id="PF00702">
    <property type="entry name" value="Hydrolase"/>
    <property type="match status" value="1"/>
</dbReference>
<evidence type="ECO:0000313" key="2">
    <source>
        <dbReference type="Proteomes" id="UP000294830"/>
    </source>
</evidence>
<proteinExistence type="predicted"/>
<dbReference type="InterPro" id="IPR023214">
    <property type="entry name" value="HAD_sf"/>
</dbReference>
<accession>A0A4R2EL93</accession>
<gene>
    <name evidence="1" type="ORF">CLV25_105199</name>
</gene>